<keyword evidence="3 7" id="KW-0812">Transmembrane</keyword>
<feature type="region of interest" description="Disordered" evidence="6">
    <location>
        <begin position="26"/>
        <end position="45"/>
    </location>
</feature>
<dbReference type="PANTHER" id="PTHR28556:SF4">
    <property type="entry name" value="TRANSMEMBRANE PROTEIN 106A"/>
    <property type="match status" value="1"/>
</dbReference>
<organism evidence="10 11">
    <name type="scientific">Candidula unifasciata</name>
    <dbReference type="NCBI Taxonomy" id="100452"/>
    <lineage>
        <taxon>Eukaryota</taxon>
        <taxon>Metazoa</taxon>
        <taxon>Spiralia</taxon>
        <taxon>Lophotrochozoa</taxon>
        <taxon>Mollusca</taxon>
        <taxon>Gastropoda</taxon>
        <taxon>Heterobranchia</taxon>
        <taxon>Euthyneura</taxon>
        <taxon>Panpulmonata</taxon>
        <taxon>Eupulmonata</taxon>
        <taxon>Stylommatophora</taxon>
        <taxon>Helicina</taxon>
        <taxon>Helicoidea</taxon>
        <taxon>Geomitridae</taxon>
        <taxon>Candidula</taxon>
    </lineage>
</organism>
<evidence type="ECO:0000259" key="9">
    <source>
        <dbReference type="Pfam" id="PF21002"/>
    </source>
</evidence>
<feature type="domain" description="Transmembrane protein 106 N-terminal" evidence="9">
    <location>
        <begin position="26"/>
        <end position="94"/>
    </location>
</feature>
<dbReference type="EMBL" id="CAJHNH020001380">
    <property type="protein sequence ID" value="CAG5122862.1"/>
    <property type="molecule type" value="Genomic_DNA"/>
</dbReference>
<dbReference type="GO" id="GO:0012505">
    <property type="term" value="C:endomembrane system"/>
    <property type="evidence" value="ECO:0007669"/>
    <property type="project" value="UniProtKB-SubCell"/>
</dbReference>
<evidence type="ECO:0000256" key="5">
    <source>
        <dbReference type="ARBA" id="ARBA00023136"/>
    </source>
</evidence>
<dbReference type="AlphaFoldDB" id="A0A8S3Z6M1"/>
<name>A0A8S3Z6M1_9EUPU</name>
<protein>
    <recommendedName>
        <fullName evidence="12">Transmembrane protein 106A</fullName>
    </recommendedName>
</protein>
<dbReference type="Proteomes" id="UP000678393">
    <property type="component" value="Unassembled WGS sequence"/>
</dbReference>
<dbReference type="Pfam" id="PF21002">
    <property type="entry name" value="TMEM106_N"/>
    <property type="match status" value="1"/>
</dbReference>
<evidence type="ECO:0000259" key="8">
    <source>
        <dbReference type="Pfam" id="PF07092"/>
    </source>
</evidence>
<dbReference type="InterPro" id="IPR048509">
    <property type="entry name" value="TMEM106_C"/>
</dbReference>
<proteinExistence type="inferred from homology"/>
<comment type="subcellular location">
    <subcellularLocation>
        <location evidence="1">Endomembrane system</location>
    </subcellularLocation>
</comment>
<evidence type="ECO:0008006" key="12">
    <source>
        <dbReference type="Google" id="ProtNLM"/>
    </source>
</evidence>
<feature type="domain" description="Transmembrane protein 106 C-terminal" evidence="8">
    <location>
        <begin position="135"/>
        <end position="257"/>
    </location>
</feature>
<feature type="compositionally biased region" description="Low complexity" evidence="6">
    <location>
        <begin position="33"/>
        <end position="45"/>
    </location>
</feature>
<keyword evidence="5 7" id="KW-0472">Membrane</keyword>
<evidence type="ECO:0000256" key="4">
    <source>
        <dbReference type="ARBA" id="ARBA00022989"/>
    </source>
</evidence>
<dbReference type="PANTHER" id="PTHR28556">
    <property type="entry name" value="TRANSMEMBRANE PROTEIN 106B"/>
    <property type="match status" value="1"/>
</dbReference>
<accession>A0A8S3Z6M1</accession>
<gene>
    <name evidence="10" type="ORF">CUNI_LOCUS8420</name>
</gene>
<evidence type="ECO:0000256" key="2">
    <source>
        <dbReference type="ARBA" id="ARBA00008111"/>
    </source>
</evidence>
<dbReference type="Pfam" id="PF07092">
    <property type="entry name" value="TMEM106"/>
    <property type="match status" value="1"/>
</dbReference>
<dbReference type="InterPro" id="IPR048511">
    <property type="entry name" value="TMEM106_N"/>
</dbReference>
<keyword evidence="4 7" id="KW-1133">Transmembrane helix</keyword>
<evidence type="ECO:0000256" key="3">
    <source>
        <dbReference type="ARBA" id="ARBA00022692"/>
    </source>
</evidence>
<comment type="similarity">
    <text evidence="2">Belongs to the TMEM106 family.</text>
</comment>
<evidence type="ECO:0000313" key="10">
    <source>
        <dbReference type="EMBL" id="CAG5122862.1"/>
    </source>
</evidence>
<reference evidence="10" key="1">
    <citation type="submission" date="2021-04" db="EMBL/GenBank/DDBJ databases">
        <authorList>
            <consortium name="Molecular Ecology Group"/>
        </authorList>
    </citation>
    <scope>NUCLEOTIDE SEQUENCE</scope>
</reference>
<sequence length="292" mass="32364">MAQFRRSFQYLKDMVASASEKTRLLKSNRNGTASQNGSSSSASNSAVNDSYEELFKDSVPCPSCRGLGRVPKELENQLVALIPMKDGRLKPRRTVLYVIIAVTLCVLIGGLLIFFLMPRDITISSNRPFLQPRSIDINVTAKYANFNVTNLYNVSNSNFFPVKITGVLMKSLYGNAVIAQSWAYKTNPLEIPARSERELFVPMNFELKGEHGSLVSHCVSSWSWIHNLPILFEVTANYTYMGHLEQATLTTFQIVSCYPEPMPSTLAPVTTLKPTTVPSTTTKHSVVLGGNS</sequence>
<keyword evidence="11" id="KW-1185">Reference proteome</keyword>
<feature type="transmembrane region" description="Helical" evidence="7">
    <location>
        <begin position="94"/>
        <end position="117"/>
    </location>
</feature>
<evidence type="ECO:0000313" key="11">
    <source>
        <dbReference type="Proteomes" id="UP000678393"/>
    </source>
</evidence>
<evidence type="ECO:0000256" key="7">
    <source>
        <dbReference type="SAM" id="Phobius"/>
    </source>
</evidence>
<dbReference type="OrthoDB" id="508875at2759"/>
<comment type="caution">
    <text evidence="10">The sequence shown here is derived from an EMBL/GenBank/DDBJ whole genome shotgun (WGS) entry which is preliminary data.</text>
</comment>
<evidence type="ECO:0000256" key="6">
    <source>
        <dbReference type="SAM" id="MobiDB-lite"/>
    </source>
</evidence>
<dbReference type="InterPro" id="IPR009790">
    <property type="entry name" value="TMEM106"/>
</dbReference>
<evidence type="ECO:0000256" key="1">
    <source>
        <dbReference type="ARBA" id="ARBA00004308"/>
    </source>
</evidence>